<dbReference type="AlphaFoldDB" id="A0A168CM37"/>
<proteinExistence type="predicted"/>
<dbReference type="Proteomes" id="UP000076744">
    <property type="component" value="Unassembled WGS sequence"/>
</dbReference>
<dbReference type="Gene3D" id="3.20.170.20">
    <property type="entry name" value="Protein of unknown function DUF952"/>
    <property type="match status" value="1"/>
</dbReference>
<gene>
    <name evidence="1" type="ORF">ISF_02097</name>
</gene>
<dbReference type="GeneID" id="30018389"/>
<dbReference type="RefSeq" id="XP_018707427.1">
    <property type="nucleotide sequence ID" value="XM_018845704.1"/>
</dbReference>
<accession>A0A168CM37</accession>
<name>A0A168CM37_CORFA</name>
<sequence length="116" mass="13045">MGSESPKFVYKILPQAPAEPFPAQLPLSELDAKDGFVHLSTATQVPKTADLFFAEHTKLWVIKLELSKLADPVKFEDSFPHLYGNFGARDVDSASRFEREQAQTWAESMSISSWLE</sequence>
<dbReference type="PANTHER" id="PTHR34129:SF1">
    <property type="entry name" value="DUF952 DOMAIN-CONTAINING PROTEIN"/>
    <property type="match status" value="1"/>
</dbReference>
<keyword evidence="2" id="KW-1185">Reference proteome</keyword>
<dbReference type="PANTHER" id="PTHR34129">
    <property type="entry name" value="BLR1139 PROTEIN"/>
    <property type="match status" value="1"/>
</dbReference>
<evidence type="ECO:0008006" key="3">
    <source>
        <dbReference type="Google" id="ProtNLM"/>
    </source>
</evidence>
<organism evidence="1 2">
    <name type="scientific">Cordyceps fumosorosea (strain ARSEF 2679)</name>
    <name type="common">Isaria fumosorosea</name>
    <dbReference type="NCBI Taxonomy" id="1081104"/>
    <lineage>
        <taxon>Eukaryota</taxon>
        <taxon>Fungi</taxon>
        <taxon>Dikarya</taxon>
        <taxon>Ascomycota</taxon>
        <taxon>Pezizomycotina</taxon>
        <taxon>Sordariomycetes</taxon>
        <taxon>Hypocreomycetidae</taxon>
        <taxon>Hypocreales</taxon>
        <taxon>Cordycipitaceae</taxon>
        <taxon>Cordyceps</taxon>
    </lineage>
</organism>
<dbReference type="Pfam" id="PF06108">
    <property type="entry name" value="DUF952"/>
    <property type="match status" value="1"/>
</dbReference>
<dbReference type="OrthoDB" id="3335358at2759"/>
<evidence type="ECO:0000313" key="1">
    <source>
        <dbReference type="EMBL" id="OAA71546.1"/>
    </source>
</evidence>
<dbReference type="STRING" id="1081104.A0A168CM37"/>
<comment type="caution">
    <text evidence="1">The sequence shown here is derived from an EMBL/GenBank/DDBJ whole genome shotgun (WGS) entry which is preliminary data.</text>
</comment>
<dbReference type="EMBL" id="AZHB01000003">
    <property type="protein sequence ID" value="OAA71546.1"/>
    <property type="molecule type" value="Genomic_DNA"/>
</dbReference>
<dbReference type="SUPFAM" id="SSF56399">
    <property type="entry name" value="ADP-ribosylation"/>
    <property type="match status" value="1"/>
</dbReference>
<dbReference type="InterPro" id="IPR009297">
    <property type="entry name" value="DUF952"/>
</dbReference>
<protein>
    <recommendedName>
        <fullName evidence="3">DUF952 domain protein</fullName>
    </recommendedName>
</protein>
<evidence type="ECO:0000313" key="2">
    <source>
        <dbReference type="Proteomes" id="UP000076744"/>
    </source>
</evidence>
<reference evidence="1 2" key="1">
    <citation type="journal article" date="2016" name="Genome Biol. Evol.">
        <title>Divergent and convergent evolution of fungal pathogenicity.</title>
        <authorList>
            <person name="Shang Y."/>
            <person name="Xiao G."/>
            <person name="Zheng P."/>
            <person name="Cen K."/>
            <person name="Zhan S."/>
            <person name="Wang C."/>
        </authorList>
    </citation>
    <scope>NUCLEOTIDE SEQUENCE [LARGE SCALE GENOMIC DNA]</scope>
    <source>
        <strain evidence="1 2">ARSEF 2679</strain>
    </source>
</reference>